<dbReference type="PANTHER" id="PTHR28083">
    <property type="entry name" value="GOOD FOR FULL DBP5 ACTIVITY PROTEIN 2"/>
    <property type="match status" value="1"/>
</dbReference>
<dbReference type="InterPro" id="IPR040151">
    <property type="entry name" value="Gfd2/YDR514C-like"/>
</dbReference>
<feature type="compositionally biased region" description="Basic and acidic residues" evidence="1">
    <location>
        <begin position="320"/>
        <end position="333"/>
    </location>
</feature>
<evidence type="ECO:0000313" key="2">
    <source>
        <dbReference type="EMBL" id="KAK4212672.1"/>
    </source>
</evidence>
<protein>
    <submittedName>
        <fullName evidence="2">Uncharacterized protein</fullName>
    </submittedName>
</protein>
<organism evidence="2 3">
    <name type="scientific">Rhypophila decipiens</name>
    <dbReference type="NCBI Taxonomy" id="261697"/>
    <lineage>
        <taxon>Eukaryota</taxon>
        <taxon>Fungi</taxon>
        <taxon>Dikarya</taxon>
        <taxon>Ascomycota</taxon>
        <taxon>Pezizomycotina</taxon>
        <taxon>Sordariomycetes</taxon>
        <taxon>Sordariomycetidae</taxon>
        <taxon>Sordariales</taxon>
        <taxon>Naviculisporaceae</taxon>
        <taxon>Rhypophila</taxon>
    </lineage>
</organism>
<proteinExistence type="predicted"/>
<dbReference type="GO" id="GO:0005634">
    <property type="term" value="C:nucleus"/>
    <property type="evidence" value="ECO:0007669"/>
    <property type="project" value="TreeGrafter"/>
</dbReference>
<comment type="caution">
    <text evidence="2">The sequence shown here is derived from an EMBL/GenBank/DDBJ whole genome shotgun (WGS) entry which is preliminary data.</text>
</comment>
<evidence type="ECO:0000256" key="1">
    <source>
        <dbReference type="SAM" id="MobiDB-lite"/>
    </source>
</evidence>
<keyword evidence="3" id="KW-1185">Reference proteome</keyword>
<feature type="compositionally biased region" description="Basic residues" evidence="1">
    <location>
        <begin position="334"/>
        <end position="349"/>
    </location>
</feature>
<reference evidence="2" key="1">
    <citation type="journal article" date="2023" name="Mol. Phylogenet. Evol.">
        <title>Genome-scale phylogeny and comparative genomics of the fungal order Sordariales.</title>
        <authorList>
            <person name="Hensen N."/>
            <person name="Bonometti L."/>
            <person name="Westerberg I."/>
            <person name="Brannstrom I.O."/>
            <person name="Guillou S."/>
            <person name="Cros-Aarteil S."/>
            <person name="Calhoun S."/>
            <person name="Haridas S."/>
            <person name="Kuo A."/>
            <person name="Mondo S."/>
            <person name="Pangilinan J."/>
            <person name="Riley R."/>
            <person name="LaButti K."/>
            <person name="Andreopoulos B."/>
            <person name="Lipzen A."/>
            <person name="Chen C."/>
            <person name="Yan M."/>
            <person name="Daum C."/>
            <person name="Ng V."/>
            <person name="Clum A."/>
            <person name="Steindorff A."/>
            <person name="Ohm R.A."/>
            <person name="Martin F."/>
            <person name="Silar P."/>
            <person name="Natvig D.O."/>
            <person name="Lalanne C."/>
            <person name="Gautier V."/>
            <person name="Ament-Velasquez S.L."/>
            <person name="Kruys A."/>
            <person name="Hutchinson M.I."/>
            <person name="Powell A.J."/>
            <person name="Barry K."/>
            <person name="Miller A.N."/>
            <person name="Grigoriev I.V."/>
            <person name="Debuchy R."/>
            <person name="Gladieux P."/>
            <person name="Hiltunen Thoren M."/>
            <person name="Johannesson H."/>
        </authorList>
    </citation>
    <scope>NUCLEOTIDE SEQUENCE</scope>
    <source>
        <strain evidence="2">PSN293</strain>
    </source>
</reference>
<feature type="compositionally biased region" description="Low complexity" evidence="1">
    <location>
        <begin position="174"/>
        <end position="184"/>
    </location>
</feature>
<accession>A0AAN6Y9P9</accession>
<gene>
    <name evidence="2" type="ORF">QBC37DRAFT_388672</name>
</gene>
<dbReference type="PANTHER" id="PTHR28083:SF1">
    <property type="entry name" value="GOOD FOR FULL DBP5 ACTIVITY PROTEIN 2"/>
    <property type="match status" value="1"/>
</dbReference>
<feature type="compositionally biased region" description="Polar residues" evidence="1">
    <location>
        <begin position="160"/>
        <end position="173"/>
    </location>
</feature>
<feature type="region of interest" description="Disordered" evidence="1">
    <location>
        <begin position="320"/>
        <end position="349"/>
    </location>
</feature>
<feature type="region of interest" description="Disordered" evidence="1">
    <location>
        <begin position="158"/>
        <end position="208"/>
    </location>
</feature>
<sequence length="349" mass="39505">MLVTAPPPIHGWQDLQMAQASLSDAVLTCVDFENIDHYVNNNEPINKLSEVGIATIDLRRLRRPLDQVEFEDVAKAVEFRHTIVKTWDWVTPKTCPAGWHEKQNKAHIADPYNCRFSESRIAPNGTVAMERASQFIGTMAKWNRGMAKNNAPNPLEVAQAQPSTAESPTNEQFSSTDDSSTTGSPVDIWDANQSDTDSEAAWSSGEPYEDWEIPATEDKSFDQPDTTFWELQKLRQILWRWNNTATWTKQQPSCSDLLESLGIRIPSLHNACNDAVAELLAFLRILKMTEDEYTAWMAGGHLNPVVLDIFNRDAHKANRQMEKDMQWRREQSALRRKGNGKAKAKRAAP</sequence>
<dbReference type="EMBL" id="MU858123">
    <property type="protein sequence ID" value="KAK4212672.1"/>
    <property type="molecule type" value="Genomic_DNA"/>
</dbReference>
<dbReference type="Proteomes" id="UP001301769">
    <property type="component" value="Unassembled WGS sequence"/>
</dbReference>
<name>A0AAN6Y9P9_9PEZI</name>
<reference evidence="2" key="2">
    <citation type="submission" date="2023-05" db="EMBL/GenBank/DDBJ databases">
        <authorList>
            <consortium name="Lawrence Berkeley National Laboratory"/>
            <person name="Steindorff A."/>
            <person name="Hensen N."/>
            <person name="Bonometti L."/>
            <person name="Westerberg I."/>
            <person name="Brannstrom I.O."/>
            <person name="Guillou S."/>
            <person name="Cros-Aarteil S."/>
            <person name="Calhoun S."/>
            <person name="Haridas S."/>
            <person name="Kuo A."/>
            <person name="Mondo S."/>
            <person name="Pangilinan J."/>
            <person name="Riley R."/>
            <person name="Labutti K."/>
            <person name="Andreopoulos B."/>
            <person name="Lipzen A."/>
            <person name="Chen C."/>
            <person name="Yanf M."/>
            <person name="Daum C."/>
            <person name="Ng V."/>
            <person name="Clum A."/>
            <person name="Ohm R."/>
            <person name="Martin F."/>
            <person name="Silar P."/>
            <person name="Natvig D."/>
            <person name="Lalanne C."/>
            <person name="Gautier V."/>
            <person name="Ament-Velasquez S.L."/>
            <person name="Kruys A."/>
            <person name="Hutchinson M.I."/>
            <person name="Powell A.J."/>
            <person name="Barry K."/>
            <person name="Miller A.N."/>
            <person name="Grigoriev I.V."/>
            <person name="Debuchy R."/>
            <person name="Gladieux P."/>
            <person name="Thoren M.H."/>
            <person name="Johannesson H."/>
        </authorList>
    </citation>
    <scope>NUCLEOTIDE SEQUENCE</scope>
    <source>
        <strain evidence="2">PSN293</strain>
    </source>
</reference>
<evidence type="ECO:0000313" key="3">
    <source>
        <dbReference type="Proteomes" id="UP001301769"/>
    </source>
</evidence>
<dbReference type="AlphaFoldDB" id="A0AAN6Y9P9"/>